<sequence>MNLDTSQTMKKKEAQIGIIDRSFSFQTAVKMAQHAINHHIALHTTLSSHDVVDYCLIPKNDFYLEGKGSLFEFLD</sequence>
<dbReference type="SUPFAM" id="SSF53784">
    <property type="entry name" value="Phosphofructokinase"/>
    <property type="match status" value="1"/>
</dbReference>
<organism evidence="2 3">
    <name type="scientific">Colocasia esculenta</name>
    <name type="common">Wild taro</name>
    <name type="synonym">Arum esculentum</name>
    <dbReference type="NCBI Taxonomy" id="4460"/>
    <lineage>
        <taxon>Eukaryota</taxon>
        <taxon>Viridiplantae</taxon>
        <taxon>Streptophyta</taxon>
        <taxon>Embryophyta</taxon>
        <taxon>Tracheophyta</taxon>
        <taxon>Spermatophyta</taxon>
        <taxon>Magnoliopsida</taxon>
        <taxon>Liliopsida</taxon>
        <taxon>Araceae</taxon>
        <taxon>Aroideae</taxon>
        <taxon>Colocasieae</taxon>
        <taxon>Colocasia</taxon>
    </lineage>
</organism>
<dbReference type="PANTHER" id="PTHR45770">
    <property type="entry name" value="ATP-DEPENDENT 6-PHOSPHOFRUCTOKINASE 1"/>
    <property type="match status" value="1"/>
</dbReference>
<evidence type="ECO:0000313" key="2">
    <source>
        <dbReference type="EMBL" id="MQL88983.1"/>
    </source>
</evidence>
<dbReference type="Proteomes" id="UP000652761">
    <property type="component" value="Unassembled WGS sequence"/>
</dbReference>
<protein>
    <submittedName>
        <fullName evidence="2">Uncharacterized protein</fullName>
    </submittedName>
</protein>
<keyword evidence="3" id="KW-1185">Reference proteome</keyword>
<name>A0A843V8J6_COLES</name>
<keyword evidence="1" id="KW-0021">Allosteric enzyme</keyword>
<evidence type="ECO:0000256" key="1">
    <source>
        <dbReference type="ARBA" id="ARBA00022533"/>
    </source>
</evidence>
<evidence type="ECO:0000313" key="3">
    <source>
        <dbReference type="Proteomes" id="UP000652761"/>
    </source>
</evidence>
<proteinExistence type="predicted"/>
<dbReference type="GO" id="GO:0003872">
    <property type="term" value="F:6-phosphofructokinase activity"/>
    <property type="evidence" value="ECO:0007669"/>
    <property type="project" value="InterPro"/>
</dbReference>
<gene>
    <name evidence="2" type="ORF">Taro_021551</name>
</gene>
<comment type="caution">
    <text evidence="2">The sequence shown here is derived from an EMBL/GenBank/DDBJ whole genome shotgun (WGS) entry which is preliminary data.</text>
</comment>
<dbReference type="OrthoDB" id="537915at2759"/>
<reference evidence="2" key="1">
    <citation type="submission" date="2017-07" db="EMBL/GenBank/DDBJ databases">
        <title>Taro Niue Genome Assembly and Annotation.</title>
        <authorList>
            <person name="Atibalentja N."/>
            <person name="Keating K."/>
            <person name="Fields C.J."/>
        </authorList>
    </citation>
    <scope>NUCLEOTIDE SEQUENCE</scope>
    <source>
        <strain evidence="2">Niue_2</strain>
        <tissue evidence="2">Leaf</tissue>
    </source>
</reference>
<dbReference type="InterPro" id="IPR035966">
    <property type="entry name" value="PKF_sf"/>
</dbReference>
<accession>A0A843V8J6</accession>
<dbReference type="EMBL" id="NMUH01001108">
    <property type="protein sequence ID" value="MQL88983.1"/>
    <property type="molecule type" value="Genomic_DNA"/>
</dbReference>
<dbReference type="AlphaFoldDB" id="A0A843V8J6"/>
<dbReference type="InterPro" id="IPR050929">
    <property type="entry name" value="PFKA"/>
</dbReference>